<reference evidence="2" key="1">
    <citation type="submission" date="2018-12" db="EMBL/GenBank/DDBJ databases">
        <title>Tengunoibacter tsumagoiensis gen. nov., sp. nov., Dictyobacter kobayashii sp. nov., D. alpinus sp. nov., and D. joshuensis sp. nov. and description of Dictyobacteraceae fam. nov. within the order Ktedonobacterales isolated from Tengu-no-mugimeshi.</title>
        <authorList>
            <person name="Wang C.M."/>
            <person name="Zheng Y."/>
            <person name="Sakai Y."/>
            <person name="Toyoda A."/>
            <person name="Minakuchi Y."/>
            <person name="Abe K."/>
            <person name="Yokota A."/>
            <person name="Yabe S."/>
        </authorList>
    </citation>
    <scope>NUCLEOTIDE SEQUENCE [LARGE SCALE GENOMIC DNA]</scope>
    <source>
        <strain evidence="2">Uno3</strain>
    </source>
</reference>
<keyword evidence="2" id="KW-1185">Reference proteome</keyword>
<dbReference type="RefSeq" id="WP_126578526.1">
    <property type="nucleotide sequence ID" value="NZ_BIFR01000001.1"/>
</dbReference>
<dbReference type="EMBL" id="BIFR01000001">
    <property type="protein sequence ID" value="GCE10970.1"/>
    <property type="molecule type" value="Genomic_DNA"/>
</dbReference>
<organism evidence="1 2">
    <name type="scientific">Tengunoibacter tsumagoiensis</name>
    <dbReference type="NCBI Taxonomy" id="2014871"/>
    <lineage>
        <taxon>Bacteria</taxon>
        <taxon>Bacillati</taxon>
        <taxon>Chloroflexota</taxon>
        <taxon>Ktedonobacteria</taxon>
        <taxon>Ktedonobacterales</taxon>
        <taxon>Dictyobacteraceae</taxon>
        <taxon>Tengunoibacter</taxon>
    </lineage>
</organism>
<dbReference type="Proteomes" id="UP000287352">
    <property type="component" value="Unassembled WGS sequence"/>
</dbReference>
<sequence length="91" mass="10482">MDEKPIKDILLDIQRQLIPITELSVEIVTQAELQSYTENLYDQLVTLAYEGMDFLGQVQSGEVVSDEWIEKRDDLLNRARHLLLDAPNARP</sequence>
<comment type="caution">
    <text evidence="1">The sequence shown here is derived from an EMBL/GenBank/DDBJ whole genome shotgun (WGS) entry which is preliminary data.</text>
</comment>
<evidence type="ECO:0000313" key="2">
    <source>
        <dbReference type="Proteomes" id="UP000287352"/>
    </source>
</evidence>
<gene>
    <name evidence="1" type="ORF">KTT_08290</name>
</gene>
<name>A0A401ZW21_9CHLR</name>
<dbReference type="OrthoDB" id="164463at2"/>
<proteinExistence type="predicted"/>
<dbReference type="AlphaFoldDB" id="A0A401ZW21"/>
<accession>A0A401ZW21</accession>
<evidence type="ECO:0000313" key="1">
    <source>
        <dbReference type="EMBL" id="GCE10970.1"/>
    </source>
</evidence>
<protein>
    <submittedName>
        <fullName evidence="1">Uncharacterized protein</fullName>
    </submittedName>
</protein>